<sequence>MFGMLSKLAELQRELIVANTDDGLAYARARGRVSGRRPKLTADQAELAQQYTEILLLADTPHLSDDFATIARTPCGSPTAQLGGRGLRLPCPGQPFLTSRAMPNSRRIRDTAHEPTAARRGSLFRSDPSATREWPPSKGSQGAHRALGRRGRRRSRAGTCNPAVRRGTEAPLPFGRRCQATPVR</sequence>
<organism evidence="3 4">
    <name type="scientific">Streptomyces capitiformicae</name>
    <dbReference type="NCBI Taxonomy" id="2014920"/>
    <lineage>
        <taxon>Bacteria</taxon>
        <taxon>Bacillati</taxon>
        <taxon>Actinomycetota</taxon>
        <taxon>Actinomycetes</taxon>
        <taxon>Kitasatosporales</taxon>
        <taxon>Streptomycetaceae</taxon>
        <taxon>Streptomyces</taxon>
    </lineage>
</organism>
<feature type="domain" description="Resolvase/invertase-type recombinase catalytic" evidence="2">
    <location>
        <begin position="1"/>
        <end position="31"/>
    </location>
</feature>
<evidence type="ECO:0000256" key="1">
    <source>
        <dbReference type="SAM" id="MobiDB-lite"/>
    </source>
</evidence>
<dbReference type="GO" id="GO:0000150">
    <property type="term" value="F:DNA strand exchange activity"/>
    <property type="evidence" value="ECO:0007669"/>
    <property type="project" value="InterPro"/>
</dbReference>
<reference evidence="3" key="1">
    <citation type="journal article" date="2014" name="Int. J. Syst. Evol. Microbiol.">
        <title>Complete genome sequence of Corynebacterium casei LMG S-19264T (=DSM 44701T), isolated from a smear-ripened cheese.</title>
        <authorList>
            <consortium name="US DOE Joint Genome Institute (JGI-PGF)"/>
            <person name="Walter F."/>
            <person name="Albersmeier A."/>
            <person name="Kalinowski J."/>
            <person name="Ruckert C."/>
        </authorList>
    </citation>
    <scope>NUCLEOTIDE SEQUENCE</scope>
    <source>
        <strain evidence="3">CGMCC 4.7403</strain>
    </source>
</reference>
<dbReference type="InterPro" id="IPR006119">
    <property type="entry name" value="Resolv_N"/>
</dbReference>
<dbReference type="Proteomes" id="UP000603227">
    <property type="component" value="Unassembled WGS sequence"/>
</dbReference>
<dbReference type="AlphaFoldDB" id="A0A918ZWS4"/>
<dbReference type="PROSITE" id="PS51736">
    <property type="entry name" value="RECOMBINASES_3"/>
    <property type="match status" value="1"/>
</dbReference>
<reference evidence="3" key="2">
    <citation type="submission" date="2020-09" db="EMBL/GenBank/DDBJ databases">
        <authorList>
            <person name="Sun Q."/>
            <person name="Zhou Y."/>
        </authorList>
    </citation>
    <scope>NUCLEOTIDE SEQUENCE</scope>
    <source>
        <strain evidence="3">CGMCC 4.7403</strain>
    </source>
</reference>
<accession>A0A918ZWS4</accession>
<feature type="compositionally biased region" description="Basic residues" evidence="1">
    <location>
        <begin position="146"/>
        <end position="156"/>
    </location>
</feature>
<keyword evidence="4" id="KW-1185">Reference proteome</keyword>
<gene>
    <name evidence="3" type="ORF">GCM10017771_96700</name>
</gene>
<evidence type="ECO:0000313" key="4">
    <source>
        <dbReference type="Proteomes" id="UP000603227"/>
    </source>
</evidence>
<evidence type="ECO:0000259" key="2">
    <source>
        <dbReference type="PROSITE" id="PS51736"/>
    </source>
</evidence>
<protein>
    <recommendedName>
        <fullName evidence="2">Resolvase/invertase-type recombinase catalytic domain-containing protein</fullName>
    </recommendedName>
</protein>
<comment type="caution">
    <text evidence="3">The sequence shown here is derived from an EMBL/GenBank/DDBJ whole genome shotgun (WGS) entry which is preliminary data.</text>
</comment>
<name>A0A918ZWS4_9ACTN</name>
<evidence type="ECO:0000313" key="3">
    <source>
        <dbReference type="EMBL" id="GHE72874.1"/>
    </source>
</evidence>
<dbReference type="EMBL" id="BNAT01000093">
    <property type="protein sequence ID" value="GHE72874.1"/>
    <property type="molecule type" value="Genomic_DNA"/>
</dbReference>
<dbReference type="GO" id="GO:0003677">
    <property type="term" value="F:DNA binding"/>
    <property type="evidence" value="ECO:0007669"/>
    <property type="project" value="InterPro"/>
</dbReference>
<proteinExistence type="predicted"/>
<feature type="region of interest" description="Disordered" evidence="1">
    <location>
        <begin position="110"/>
        <end position="184"/>
    </location>
</feature>